<keyword evidence="2" id="KW-0547">Nucleotide-binding</keyword>
<dbReference type="Proteomes" id="UP001612915">
    <property type="component" value="Unassembled WGS sequence"/>
</dbReference>
<feature type="region of interest" description="Disordered" evidence="1">
    <location>
        <begin position="899"/>
        <end position="986"/>
    </location>
</feature>
<dbReference type="GO" id="GO:0005524">
    <property type="term" value="F:ATP binding"/>
    <property type="evidence" value="ECO:0007669"/>
    <property type="project" value="UniProtKB-KW"/>
</dbReference>
<dbReference type="InterPro" id="IPR027417">
    <property type="entry name" value="P-loop_NTPase"/>
</dbReference>
<feature type="region of interest" description="Disordered" evidence="1">
    <location>
        <begin position="849"/>
        <end position="879"/>
    </location>
</feature>
<reference evidence="2 3" key="1">
    <citation type="submission" date="2024-10" db="EMBL/GenBank/DDBJ databases">
        <title>The Natural Products Discovery Center: Release of the First 8490 Sequenced Strains for Exploring Actinobacteria Biosynthetic Diversity.</title>
        <authorList>
            <person name="Kalkreuter E."/>
            <person name="Kautsar S.A."/>
            <person name="Yang D."/>
            <person name="Bader C.D."/>
            <person name="Teijaro C.N."/>
            <person name="Fluegel L."/>
            <person name="Davis C.M."/>
            <person name="Simpson J.R."/>
            <person name="Lauterbach L."/>
            <person name="Steele A.D."/>
            <person name="Gui C."/>
            <person name="Meng S."/>
            <person name="Li G."/>
            <person name="Viehrig K."/>
            <person name="Ye F."/>
            <person name="Su P."/>
            <person name="Kiefer A.F."/>
            <person name="Nichols A."/>
            <person name="Cepeda A.J."/>
            <person name="Yan W."/>
            <person name="Fan B."/>
            <person name="Jiang Y."/>
            <person name="Adhikari A."/>
            <person name="Zheng C.-J."/>
            <person name="Schuster L."/>
            <person name="Cowan T.M."/>
            <person name="Smanski M.J."/>
            <person name="Chevrette M.G."/>
            <person name="De Carvalho L.P.S."/>
            <person name="Shen B."/>
        </authorList>
    </citation>
    <scope>NUCLEOTIDE SEQUENCE [LARGE SCALE GENOMIC DNA]</scope>
    <source>
        <strain evidence="2 3">NPDC049639</strain>
    </source>
</reference>
<sequence>MRLRRDRNTPAAREARELTVTSLALRSIESNLAFTDSATWAWFALPTQRWAFRADGERLNLVTDLAGRLAGLSGRRLHLRVTSRPYPAAAWARQLDADTYDPLPGVPGETWADHLVRAQQHVRASTLAEKEVYLGVLIGERSGMAAATEKLLRRPGNAEIDRVRREAALVLETVAGPGMEGRPVSARELEWLLRRSLGLGLPAPGALSPAQSENWLTEDLHELTEGVVHEAEPFAPTVRIRRRDPSGAGQERHVSVLTVGRMDEIEVPDPANDPWMVHADRLPFPVEWSVRLDVLGGDEALDAVQRKLLVVRDMQRHYRDHDLDEPLALERQARQARAIEDQMQTGDDTSGTRVHGWMRIAVSGETQEECLEHARQVIDSYRKRQVTVAHPKGQYGLMREFVPGEPLSSTAYRRRLPAFYFAAGMPTASSPLGDRRGPYLGHTAAASRRAVMFDTHFATEVRETSGLVPIVGALGSGKSVLAGLITYEAVRRGITSVMLDPSGPLARLTELPELRAFSRHIDLTTAPPGTLNPYAVVVQPRPEDYAGEQAFEEAKTLAAQDRKLLALDVATMLLPPAMASQPRTRLALTEAIRMTRGAPSTSLWAVLEALKRQDDDHARDIAAFLGDMAEMPLARLFFPNGPDSDDEPGRDDTVLTVLTMPGLLLPPKSVPREHWSTSEQMAVPLLHLASWYATRTIYGRSRSERKLVALDETHFLGEWSAGRALFTRLGRDSRKWNTCVLAASQNPADVLGMEVSNFISAAFVGRIEDEAVAADALRMLRVPPGVGYEGVLARLSPRAASGTRSGLREFVMRDVDGNVDRMRVDLDHLPHVLAALDTTAAPATGSIELSDLSDLPAGSRAEAPGPSVGEPVGSVEPGPVEIVREPSVSAAEAIPTGAAIPAPAATDVPPVDPSSLLGPEDFEPEEPPPAPARPPAPEPVVVEELDDDPPDWVLDLTDAAQAARDAREQTVGTGWPAGEQPPAGRT</sequence>
<feature type="compositionally biased region" description="Pro residues" evidence="1">
    <location>
        <begin position="927"/>
        <end position="938"/>
    </location>
</feature>
<dbReference type="SUPFAM" id="SSF52540">
    <property type="entry name" value="P-loop containing nucleoside triphosphate hydrolases"/>
    <property type="match status" value="1"/>
</dbReference>
<dbReference type="EMBL" id="JBITLV010000001">
    <property type="protein sequence ID" value="MFI7586211.1"/>
    <property type="molecule type" value="Genomic_DNA"/>
</dbReference>
<gene>
    <name evidence="2" type="ORF">ACIB24_03960</name>
</gene>
<proteinExistence type="predicted"/>
<dbReference type="Gene3D" id="3.40.50.300">
    <property type="entry name" value="P-loop containing nucleotide triphosphate hydrolases"/>
    <property type="match status" value="2"/>
</dbReference>
<dbReference type="RefSeq" id="WP_398275457.1">
    <property type="nucleotide sequence ID" value="NZ_JBITLV010000001.1"/>
</dbReference>
<name>A0ABW8AIM9_9ACTN</name>
<organism evidence="2 3">
    <name type="scientific">Spongisporangium articulatum</name>
    <dbReference type="NCBI Taxonomy" id="3362603"/>
    <lineage>
        <taxon>Bacteria</taxon>
        <taxon>Bacillati</taxon>
        <taxon>Actinomycetota</taxon>
        <taxon>Actinomycetes</taxon>
        <taxon>Kineosporiales</taxon>
        <taxon>Kineosporiaceae</taxon>
        <taxon>Spongisporangium</taxon>
    </lineage>
</organism>
<dbReference type="Pfam" id="PF12846">
    <property type="entry name" value="AAA_10"/>
    <property type="match status" value="1"/>
</dbReference>
<evidence type="ECO:0000256" key="1">
    <source>
        <dbReference type="SAM" id="MobiDB-lite"/>
    </source>
</evidence>
<feature type="compositionally biased region" description="Acidic residues" evidence="1">
    <location>
        <begin position="941"/>
        <end position="950"/>
    </location>
</feature>
<feature type="compositionally biased region" description="Low complexity" evidence="1">
    <location>
        <begin position="899"/>
        <end position="909"/>
    </location>
</feature>
<evidence type="ECO:0000313" key="3">
    <source>
        <dbReference type="Proteomes" id="UP001612915"/>
    </source>
</evidence>
<evidence type="ECO:0000313" key="2">
    <source>
        <dbReference type="EMBL" id="MFI7586211.1"/>
    </source>
</evidence>
<accession>A0ABW8AIM9</accession>
<comment type="caution">
    <text evidence="2">The sequence shown here is derived from an EMBL/GenBank/DDBJ whole genome shotgun (WGS) entry which is preliminary data.</text>
</comment>
<keyword evidence="2" id="KW-0067">ATP-binding</keyword>
<keyword evidence="3" id="KW-1185">Reference proteome</keyword>
<protein>
    <submittedName>
        <fullName evidence="2">ATP-binding protein</fullName>
    </submittedName>
</protein>